<feature type="domain" description="Amidohydrolase-related" evidence="9">
    <location>
        <begin position="1177"/>
        <end position="1273"/>
    </location>
</feature>
<dbReference type="InterPro" id="IPR036188">
    <property type="entry name" value="FAD/NAD-bd_sf"/>
</dbReference>
<dbReference type="Gene3D" id="3.50.50.60">
    <property type="entry name" value="FAD/NAD(P)-binding domain"/>
    <property type="match status" value="1"/>
</dbReference>
<dbReference type="FunFam" id="3.50.50.60:FF:000115">
    <property type="entry name" value="Salicylate hydroxylase, putative"/>
    <property type="match status" value="1"/>
</dbReference>
<gene>
    <name evidence="11" type="ORF">T310_4319</name>
</gene>
<proteinExistence type="inferred from homology"/>
<feature type="compositionally biased region" description="Low complexity" evidence="6">
    <location>
        <begin position="1406"/>
        <end position="1415"/>
    </location>
</feature>
<dbReference type="SUPFAM" id="SSF51338">
    <property type="entry name" value="Composite domain of metallo-dependent hydrolases"/>
    <property type="match status" value="1"/>
</dbReference>
<feature type="transmembrane region" description="Helical" evidence="7">
    <location>
        <begin position="6"/>
        <end position="27"/>
    </location>
</feature>
<feature type="region of interest" description="Disordered" evidence="6">
    <location>
        <begin position="377"/>
        <end position="409"/>
    </location>
</feature>
<dbReference type="InterPro" id="IPR006680">
    <property type="entry name" value="Amidohydro-rel"/>
</dbReference>
<keyword evidence="7" id="KW-1133">Transmembrane helix</keyword>
<dbReference type="Gene3D" id="3.20.20.140">
    <property type="entry name" value="Metal-dependent hydrolases"/>
    <property type="match status" value="2"/>
</dbReference>
<evidence type="ECO:0000259" key="9">
    <source>
        <dbReference type="Pfam" id="PF01979"/>
    </source>
</evidence>
<dbReference type="InterPro" id="IPR011059">
    <property type="entry name" value="Metal-dep_hydrolase_composite"/>
</dbReference>
<dbReference type="GO" id="GO:0071949">
    <property type="term" value="F:FAD binding"/>
    <property type="evidence" value="ECO:0007669"/>
    <property type="project" value="InterPro"/>
</dbReference>
<evidence type="ECO:0000256" key="7">
    <source>
        <dbReference type="SAM" id="Phobius"/>
    </source>
</evidence>
<evidence type="ECO:0008006" key="13">
    <source>
        <dbReference type="Google" id="ProtNLM"/>
    </source>
</evidence>
<comment type="caution">
    <text evidence="11">The sequence shown here is derived from an EMBL/GenBank/DDBJ whole genome shotgun (WGS) entry which is preliminary data.</text>
</comment>
<name>A0A0F4YTR7_RASE3</name>
<dbReference type="GO" id="GO:0004497">
    <property type="term" value="F:monooxygenase activity"/>
    <property type="evidence" value="ECO:0007669"/>
    <property type="project" value="UniProtKB-KW"/>
</dbReference>
<keyword evidence="4" id="KW-0560">Oxidoreductase</keyword>
<dbReference type="STRING" id="1408163.A0A0F4YTR7"/>
<feature type="domain" description="DUF7730" evidence="10">
    <location>
        <begin position="509"/>
        <end position="716"/>
    </location>
</feature>
<keyword evidence="3" id="KW-0274">FAD</keyword>
<evidence type="ECO:0000256" key="3">
    <source>
        <dbReference type="ARBA" id="ARBA00022827"/>
    </source>
</evidence>
<evidence type="ECO:0000256" key="6">
    <source>
        <dbReference type="SAM" id="MobiDB-lite"/>
    </source>
</evidence>
<evidence type="ECO:0000256" key="4">
    <source>
        <dbReference type="ARBA" id="ARBA00023002"/>
    </source>
</evidence>
<keyword evidence="2" id="KW-0285">Flavoprotein</keyword>
<dbReference type="SUPFAM" id="SSF51905">
    <property type="entry name" value="FAD/NAD(P)-binding domain"/>
    <property type="match status" value="1"/>
</dbReference>
<dbReference type="InterPro" id="IPR002938">
    <property type="entry name" value="FAD-bd"/>
</dbReference>
<dbReference type="Pfam" id="PF01494">
    <property type="entry name" value="FAD_binding_3"/>
    <property type="match status" value="1"/>
</dbReference>
<dbReference type="PRINTS" id="PR00420">
    <property type="entry name" value="RNGMNOXGNASE"/>
</dbReference>
<dbReference type="GeneID" id="25316667"/>
<reference evidence="11 12" key="1">
    <citation type="submission" date="2015-04" db="EMBL/GenBank/DDBJ databases">
        <authorList>
            <person name="Heijne W.H."/>
            <person name="Fedorova N.D."/>
            <person name="Nierman W.C."/>
            <person name="Vollebregt A.W."/>
            <person name="Zhao Z."/>
            <person name="Wu L."/>
            <person name="Kumar M."/>
            <person name="Stam H."/>
            <person name="van den Berg M.A."/>
            <person name="Pel H.J."/>
        </authorList>
    </citation>
    <scope>NUCLEOTIDE SEQUENCE [LARGE SCALE GENOMIC DNA]</scope>
    <source>
        <strain evidence="11 12">CBS 393.64</strain>
    </source>
</reference>
<evidence type="ECO:0000256" key="2">
    <source>
        <dbReference type="ARBA" id="ARBA00022630"/>
    </source>
</evidence>
<dbReference type="SUPFAM" id="SSF54373">
    <property type="entry name" value="FAD-linked reductases, C-terminal domain"/>
    <property type="match status" value="1"/>
</dbReference>
<evidence type="ECO:0000256" key="1">
    <source>
        <dbReference type="ARBA" id="ARBA00007992"/>
    </source>
</evidence>
<dbReference type="PANTHER" id="PTHR13789">
    <property type="entry name" value="MONOOXYGENASE"/>
    <property type="match status" value="1"/>
</dbReference>
<dbReference type="PANTHER" id="PTHR13789:SF147">
    <property type="entry name" value="PUTATIVE (AFU_ORTHOLOGUE AFUA_2G01950)-RELATED"/>
    <property type="match status" value="1"/>
</dbReference>
<protein>
    <recommendedName>
        <fullName evidence="13">Amidohydrolase-related domain-containing protein</fullName>
    </recommendedName>
</protein>
<keyword evidence="7" id="KW-0472">Membrane</keyword>
<keyword evidence="12" id="KW-1185">Reference proteome</keyword>
<feature type="compositionally biased region" description="Basic and acidic residues" evidence="6">
    <location>
        <begin position="377"/>
        <end position="400"/>
    </location>
</feature>
<dbReference type="OrthoDB" id="10258955at2759"/>
<dbReference type="Pfam" id="PF24864">
    <property type="entry name" value="DUF7730"/>
    <property type="match status" value="1"/>
</dbReference>
<organism evidence="11 12">
    <name type="scientific">Rasamsonia emersonii (strain ATCC 16479 / CBS 393.64 / IMI 116815)</name>
    <dbReference type="NCBI Taxonomy" id="1408163"/>
    <lineage>
        <taxon>Eukaryota</taxon>
        <taxon>Fungi</taxon>
        <taxon>Dikarya</taxon>
        <taxon>Ascomycota</taxon>
        <taxon>Pezizomycotina</taxon>
        <taxon>Eurotiomycetes</taxon>
        <taxon>Eurotiomycetidae</taxon>
        <taxon>Eurotiales</taxon>
        <taxon>Trichocomaceae</taxon>
        <taxon>Rasamsonia</taxon>
    </lineage>
</organism>
<evidence type="ECO:0000313" key="11">
    <source>
        <dbReference type="EMBL" id="KKA21662.1"/>
    </source>
</evidence>
<dbReference type="InterPro" id="IPR050493">
    <property type="entry name" value="FAD-dep_Monooxygenase_BioMet"/>
</dbReference>
<dbReference type="SUPFAM" id="SSF51556">
    <property type="entry name" value="Metallo-dependent hydrolases"/>
    <property type="match status" value="2"/>
</dbReference>
<feature type="region of interest" description="Disordered" evidence="6">
    <location>
        <begin position="1395"/>
        <end position="1415"/>
    </location>
</feature>
<dbReference type="InterPro" id="IPR056632">
    <property type="entry name" value="DUF7730"/>
</dbReference>
<keyword evidence="7" id="KW-0812">Transmembrane</keyword>
<dbReference type="InterPro" id="IPR032466">
    <property type="entry name" value="Metal_Hydrolase"/>
</dbReference>
<keyword evidence="5" id="KW-0503">Monooxygenase</keyword>
<evidence type="ECO:0000313" key="12">
    <source>
        <dbReference type="Proteomes" id="UP000053958"/>
    </source>
</evidence>
<evidence type="ECO:0000259" key="10">
    <source>
        <dbReference type="Pfam" id="PF24864"/>
    </source>
</evidence>
<dbReference type="EMBL" id="LASV01000175">
    <property type="protein sequence ID" value="KKA21662.1"/>
    <property type="molecule type" value="Genomic_DNA"/>
</dbReference>
<accession>A0A0F4YTR7</accession>
<sequence>MSQSKASFNIVIVGAGLGGLGAAVCLARKGHRVTVLEAASQLAEVGAGIQIPPNSTRILDAYGLTSQFEKKVVWPKNITFRRYATGADIGSTPLHPDMTEKYGYPYWLIHRADYQAILYEAAKEAGATVLLGTPVDRVDARAPAVILQDGRRMTADLIVGADGIRSRTRRAVIPDREIEATDSPHCAYRATVPASLMNADAEVKHLMTDVNANCWIGPDRHIMAYPIRQGAMYNMVLCHPGKASVGRWNEPGDLDEMKAHYASFDPVMRKVLTKVSGCLKWKLADLPPLTTWVSRSGKVVLIGDAAHAMLPFLAQMLKTRKGAAMAIEDGAALGECLDRAATKRDLPRVLQAFQTIRKPRCERVQLGSRANGDIWHLHDGKEQEQRDRAMKQRAAQREDGSSNPNQWSDEDFQPWLFGHDVFAYRPVYPCLPVAPRGFRCPSSDALQARAPRRADMARLKNGVHSWEDVLAQRYQSNKPSALPRYRKRTVVGRGPVPKGLDISIEPKCQPGCPLLSKLAPEIRLMIWEYVLGGLRLHIIQRSQRRLGYVVCPQHDACEICRGGLHQPVKDGEHLSDWSLLSLPITCKQIYCETIHILYASNVFEFSNTWSLTYLRPTIPQDQWNDIRVLDLKWAFPGHWLPSKDSVKSVYVWAGRQQWIDTCNAILRMKGLEDFTLHLTSNWFGEPVEKIPIFLAPLRELRLRRRWKILLPPQPYYKNEISRLNTMLQKEGIDLQVQFGEAVFSLFVDMGSPNLPEIRPRRSYRLRPGRLLLPAAIVLGFVLLILYPPRLAHYIVEFRSSDSTLLQSQWDALDAGLRRCAELTAPSPVYSLPPPADRSNPRWNPISGQNKTVVLRNATLFDGDAILPEPVDIVFDKGVVRSISSTGARDYATSSDPDISVFELDGRFVTPGLVDMHSHHLVGAWPDLKGYQDINEVNDATGPLTPFVRALDSIKPYDVAATIIASGGVTSSLILPGSANIIGGEAVIVKNLLRSGENGEETVEELLLEHGIPKENRRRYMKMACGENPRRVYHHTRMGNAWIFRHHLARAKDLRDRQDAWCASAAAARRSGDSATAAALLAVGPDGKGGLPEELELDSTVAILRGKIGVNIHCYEQEDFEDMLLHSEEFGFRIQAFHHALSAWKVPELIKSSGQNITIATFADFSLYKKEGYDASLRAGKILAEHGVPVAYKSDHFEENTNAKYLLSQAATAHSFGLPEIKALQSVTSVPARALEVHHRIGFVKPGYDADIVVWDSHPLSVGATPLQVYIDGKATLEAVDLRKNKDDSVKRVQEKPKMRAETPARDIKEFCSRSPTGSENIVITGISNSYLQLPHVKASGNNLTMVISSGKITCLGGHEECVTSMSDADVISLQDGYVLPGLTAISTTLGLTEIESEDSTSDGRGNPDADPLDPDNAIYAKYGVHTEGRAFQRAQIGGVTRAITAPVGRSFLGGVSVGIKTSEGSNPINGGIFKDDVALHFVVGQDVKGSSHTPTVSSSIAKLRKILDNNRGKDSLFGKAADGKLPVVVHADNKVKNDYAKVRLVIFGGAEAPAVADELAASGVPVIFNAVHSAPTAWEKKDVLVGPPLTPSPVRVLADANVTFALALPYDTDWHLHNLGIEASWAAKDAGLSPQHAVDLVSGKIDAILGLSGRESNRDYVIYEGNPLEYGANVVLAIDGDDGTVRSCWPEAD</sequence>
<dbReference type="RefSeq" id="XP_013328274.1">
    <property type="nucleotide sequence ID" value="XM_013472820.1"/>
</dbReference>
<feature type="domain" description="FAD-binding" evidence="8">
    <location>
        <begin position="9"/>
        <end position="364"/>
    </location>
</feature>
<dbReference type="Pfam" id="PF01979">
    <property type="entry name" value="Amidohydro_1"/>
    <property type="match status" value="1"/>
</dbReference>
<comment type="similarity">
    <text evidence="1">Belongs to the paxM FAD-dependent monooxygenase family.</text>
</comment>
<dbReference type="GO" id="GO:0016810">
    <property type="term" value="F:hydrolase activity, acting on carbon-nitrogen (but not peptide) bonds"/>
    <property type="evidence" value="ECO:0007669"/>
    <property type="project" value="InterPro"/>
</dbReference>
<dbReference type="Proteomes" id="UP000053958">
    <property type="component" value="Unassembled WGS sequence"/>
</dbReference>
<evidence type="ECO:0000256" key="5">
    <source>
        <dbReference type="ARBA" id="ARBA00023033"/>
    </source>
</evidence>
<evidence type="ECO:0000259" key="8">
    <source>
        <dbReference type="Pfam" id="PF01494"/>
    </source>
</evidence>